<name>A0AAV4B3L3_9GAST</name>
<keyword evidence="3" id="KW-0067">ATP-binding</keyword>
<comment type="caution">
    <text evidence="6">The sequence shown here is derived from an EMBL/GenBank/DDBJ whole genome shotgun (WGS) entry which is preliminary data.</text>
</comment>
<dbReference type="GO" id="GO:0005524">
    <property type="term" value="F:ATP binding"/>
    <property type="evidence" value="ECO:0007669"/>
    <property type="project" value="UniProtKB-KW"/>
</dbReference>
<keyword evidence="2" id="KW-0378">Hydrolase</keyword>
<dbReference type="InterPro" id="IPR010614">
    <property type="entry name" value="RAD3-like_helicase_DEAD"/>
</dbReference>
<evidence type="ECO:0000256" key="4">
    <source>
        <dbReference type="SAM" id="MobiDB-lite"/>
    </source>
</evidence>
<reference evidence="6 7" key="1">
    <citation type="journal article" date="2021" name="Elife">
        <title>Chloroplast acquisition without the gene transfer in kleptoplastic sea slugs, Plakobranchus ocellatus.</title>
        <authorList>
            <person name="Maeda T."/>
            <person name="Takahashi S."/>
            <person name="Yoshida T."/>
            <person name="Shimamura S."/>
            <person name="Takaki Y."/>
            <person name="Nagai Y."/>
            <person name="Toyoda A."/>
            <person name="Suzuki Y."/>
            <person name="Arimoto A."/>
            <person name="Ishii H."/>
            <person name="Satoh N."/>
            <person name="Nishiyama T."/>
            <person name="Hasebe M."/>
            <person name="Maruyama T."/>
            <person name="Minagawa J."/>
            <person name="Obokata J."/>
            <person name="Shigenobu S."/>
        </authorList>
    </citation>
    <scope>NUCLEOTIDE SEQUENCE [LARGE SCALE GENOMIC DNA]</scope>
</reference>
<evidence type="ECO:0000256" key="1">
    <source>
        <dbReference type="ARBA" id="ARBA00022741"/>
    </source>
</evidence>
<keyword evidence="1" id="KW-0547">Nucleotide-binding</keyword>
<evidence type="ECO:0000256" key="2">
    <source>
        <dbReference type="ARBA" id="ARBA00022801"/>
    </source>
</evidence>
<dbReference type="EMBL" id="BLXT01004603">
    <property type="protein sequence ID" value="GFO15051.1"/>
    <property type="molecule type" value="Genomic_DNA"/>
</dbReference>
<dbReference type="InterPro" id="IPR006554">
    <property type="entry name" value="Helicase-like_DEXD_c2"/>
</dbReference>
<sequence length="264" mass="29522">MNHQEYKISGVSVLFPCKPYPSQFSMMDKILKGIERCQNCLLESPTGSGKSLALLCSSLAWQAAEKAKKDKEDTQEFEKAKCSCECQKQPEALDPPLATTNVPHASEGKSEGERCDSKSGSKFELPAFVLESKNDGDDDYNDDDFKMDEKNLHLPSKKKGSRSHISISYMDDTSQREAKNSCSLCECEASSSEGKVKTKVPKIYFGTRTHKQVAQIVRELRKTAYSDCKMTILGSREHTCIHPQVSKMKNKNDGCKELLNVRCL</sequence>
<evidence type="ECO:0000313" key="6">
    <source>
        <dbReference type="EMBL" id="GFO15051.1"/>
    </source>
</evidence>
<evidence type="ECO:0000313" key="7">
    <source>
        <dbReference type="Proteomes" id="UP000735302"/>
    </source>
</evidence>
<dbReference type="GO" id="GO:0005634">
    <property type="term" value="C:nucleus"/>
    <property type="evidence" value="ECO:0007669"/>
    <property type="project" value="TreeGrafter"/>
</dbReference>
<dbReference type="AlphaFoldDB" id="A0AAV4B3L3"/>
<feature type="compositionally biased region" description="Basic and acidic residues" evidence="4">
    <location>
        <begin position="106"/>
        <end position="119"/>
    </location>
</feature>
<dbReference type="InterPro" id="IPR027417">
    <property type="entry name" value="P-loop_NTPase"/>
</dbReference>
<protein>
    <submittedName>
        <fullName evidence="6">Fanconi anemia group j protein</fullName>
    </submittedName>
</protein>
<gene>
    <name evidence="6" type="ORF">PoB_004155600</name>
</gene>
<evidence type="ECO:0000256" key="3">
    <source>
        <dbReference type="ARBA" id="ARBA00022840"/>
    </source>
</evidence>
<dbReference type="SUPFAM" id="SSF52540">
    <property type="entry name" value="P-loop containing nucleoside triphosphate hydrolases"/>
    <property type="match status" value="1"/>
</dbReference>
<dbReference type="PANTHER" id="PTHR11472">
    <property type="entry name" value="DNA REPAIR DEAD HELICASE RAD3/XP-D SUBFAMILY MEMBER"/>
    <property type="match status" value="1"/>
</dbReference>
<dbReference type="PANTHER" id="PTHR11472:SF47">
    <property type="entry name" value="FANCONI ANEMIA GROUP J PROTEIN"/>
    <property type="match status" value="1"/>
</dbReference>
<dbReference type="Proteomes" id="UP000735302">
    <property type="component" value="Unassembled WGS sequence"/>
</dbReference>
<keyword evidence="7" id="KW-1185">Reference proteome</keyword>
<dbReference type="Gene3D" id="3.40.50.300">
    <property type="entry name" value="P-loop containing nucleotide triphosphate hydrolases"/>
    <property type="match status" value="2"/>
</dbReference>
<dbReference type="GO" id="GO:0003678">
    <property type="term" value="F:DNA helicase activity"/>
    <property type="evidence" value="ECO:0007669"/>
    <property type="project" value="InterPro"/>
</dbReference>
<proteinExistence type="predicted"/>
<dbReference type="GO" id="GO:0006289">
    <property type="term" value="P:nucleotide-excision repair"/>
    <property type="evidence" value="ECO:0007669"/>
    <property type="project" value="TreeGrafter"/>
</dbReference>
<dbReference type="SMART" id="SM00488">
    <property type="entry name" value="DEXDc2"/>
    <property type="match status" value="1"/>
</dbReference>
<organism evidence="6 7">
    <name type="scientific">Plakobranchus ocellatus</name>
    <dbReference type="NCBI Taxonomy" id="259542"/>
    <lineage>
        <taxon>Eukaryota</taxon>
        <taxon>Metazoa</taxon>
        <taxon>Spiralia</taxon>
        <taxon>Lophotrochozoa</taxon>
        <taxon>Mollusca</taxon>
        <taxon>Gastropoda</taxon>
        <taxon>Heterobranchia</taxon>
        <taxon>Euthyneura</taxon>
        <taxon>Panpulmonata</taxon>
        <taxon>Sacoglossa</taxon>
        <taxon>Placobranchoidea</taxon>
        <taxon>Plakobranchidae</taxon>
        <taxon>Plakobranchus</taxon>
    </lineage>
</organism>
<evidence type="ECO:0000259" key="5">
    <source>
        <dbReference type="PROSITE" id="PS51193"/>
    </source>
</evidence>
<dbReference type="GO" id="GO:0003677">
    <property type="term" value="F:DNA binding"/>
    <property type="evidence" value="ECO:0007669"/>
    <property type="project" value="InterPro"/>
</dbReference>
<accession>A0AAV4B3L3</accession>
<dbReference type="GO" id="GO:0016818">
    <property type="term" value="F:hydrolase activity, acting on acid anhydrides, in phosphorus-containing anhydrides"/>
    <property type="evidence" value="ECO:0007669"/>
    <property type="project" value="InterPro"/>
</dbReference>
<dbReference type="InterPro" id="IPR014013">
    <property type="entry name" value="Helic_SF1/SF2_ATP-bd_DinG/Rad3"/>
</dbReference>
<dbReference type="PROSITE" id="PS51193">
    <property type="entry name" value="HELICASE_ATP_BIND_2"/>
    <property type="match status" value="1"/>
</dbReference>
<feature type="region of interest" description="Disordered" evidence="4">
    <location>
        <begin position="95"/>
        <end position="119"/>
    </location>
</feature>
<dbReference type="Pfam" id="PF06733">
    <property type="entry name" value="DEAD_2"/>
    <property type="match status" value="1"/>
</dbReference>
<dbReference type="InterPro" id="IPR045028">
    <property type="entry name" value="DinG/Rad3-like"/>
</dbReference>
<dbReference type="GO" id="GO:1990918">
    <property type="term" value="P:double-strand break repair involved in meiotic recombination"/>
    <property type="evidence" value="ECO:0007669"/>
    <property type="project" value="TreeGrafter"/>
</dbReference>
<feature type="domain" description="Helicase ATP-binding" evidence="5">
    <location>
        <begin position="9"/>
        <end position="264"/>
    </location>
</feature>